<dbReference type="RefSeq" id="WP_378486560.1">
    <property type="nucleotide sequence ID" value="NZ_JBHUFB010000013.1"/>
</dbReference>
<comment type="caution">
    <text evidence="1">The sequence shown here is derived from an EMBL/GenBank/DDBJ whole genome shotgun (WGS) entry which is preliminary data.</text>
</comment>
<keyword evidence="2" id="KW-1185">Reference proteome</keyword>
<proteinExistence type="predicted"/>
<dbReference type="EMBL" id="JBHUFB010000013">
    <property type="protein sequence ID" value="MFD1814062.1"/>
    <property type="molecule type" value="Genomic_DNA"/>
</dbReference>
<evidence type="ECO:0000313" key="2">
    <source>
        <dbReference type="Proteomes" id="UP001597286"/>
    </source>
</evidence>
<sequence>MTTTQPNPLPGGPSPVRISEPGELIAALPALLGFRPRRSLVAICLGGSPTTVQCVMRQDLPDGVVAADDRFGLEQIAVVCANSGADAVVVVVVDDRDTTLAASTCFAFVDLFAAILQDVGVPVRSAHATTDIVAGQPWWGLAGDLRGGSLPDPTASRVALAQVLRGRPILGSRDELSRILHPLPDRRRRELGRRLAVARHPTSGGVGDRELLERVLLRVAAMESTGRLTDDEIVTVSVALERVRVRDAVLGLAVTVAADAAEQVWTVLARALPGRARAEPSALLGFSAYVRGNGPLAGVALGAARCADPGHRLAGLLDRALGQGLPPTALVELAETGRDVAADLGVTLPPAEGL</sequence>
<dbReference type="Proteomes" id="UP001597286">
    <property type="component" value="Unassembled WGS sequence"/>
</dbReference>
<organism evidence="1 2">
    <name type="scientific">Rhodococcus gannanensis</name>
    <dbReference type="NCBI Taxonomy" id="1960308"/>
    <lineage>
        <taxon>Bacteria</taxon>
        <taxon>Bacillati</taxon>
        <taxon>Actinomycetota</taxon>
        <taxon>Actinomycetes</taxon>
        <taxon>Mycobacteriales</taxon>
        <taxon>Nocardiaceae</taxon>
        <taxon>Rhodococcus</taxon>
    </lineage>
</organism>
<gene>
    <name evidence="1" type="ORF">ACFSJG_17745</name>
</gene>
<dbReference type="Pfam" id="PF13830">
    <property type="entry name" value="DUF4192"/>
    <property type="match status" value="1"/>
</dbReference>
<reference evidence="2" key="1">
    <citation type="journal article" date="2019" name="Int. J. Syst. Evol. Microbiol.">
        <title>The Global Catalogue of Microorganisms (GCM) 10K type strain sequencing project: providing services to taxonomists for standard genome sequencing and annotation.</title>
        <authorList>
            <consortium name="The Broad Institute Genomics Platform"/>
            <consortium name="The Broad Institute Genome Sequencing Center for Infectious Disease"/>
            <person name="Wu L."/>
            <person name="Ma J."/>
        </authorList>
    </citation>
    <scope>NUCLEOTIDE SEQUENCE [LARGE SCALE GENOMIC DNA]</scope>
    <source>
        <strain evidence="2">DT72</strain>
    </source>
</reference>
<evidence type="ECO:0000313" key="1">
    <source>
        <dbReference type="EMBL" id="MFD1814062.1"/>
    </source>
</evidence>
<dbReference type="InterPro" id="IPR025447">
    <property type="entry name" value="DUF4192"/>
</dbReference>
<accession>A0ABW4P8M4</accession>
<protein>
    <submittedName>
        <fullName evidence="1">DUF4192 domain-containing protein</fullName>
    </submittedName>
</protein>
<name>A0ABW4P8M4_9NOCA</name>